<keyword evidence="2" id="KW-1185">Reference proteome</keyword>
<evidence type="ECO:0000313" key="2">
    <source>
        <dbReference type="Proteomes" id="UP000652681"/>
    </source>
</evidence>
<reference evidence="1" key="1">
    <citation type="submission" date="2020-09" db="EMBL/GenBank/DDBJ databases">
        <title>Taishania pollutisoli gen. nov., sp. nov., Isolated from Tetrabromobisphenol A-Contaminated Soil.</title>
        <authorList>
            <person name="Chen Q."/>
        </authorList>
    </citation>
    <scope>NUCLEOTIDE SEQUENCE</scope>
    <source>
        <strain evidence="1">CZZ-1</strain>
    </source>
</reference>
<dbReference type="AlphaFoldDB" id="A0A8J6PP72"/>
<dbReference type="EMBL" id="JACVEL010000003">
    <property type="protein sequence ID" value="MBC9812183.1"/>
    <property type="molecule type" value="Genomic_DNA"/>
</dbReference>
<name>A0A8J6PP72_9FLAO</name>
<dbReference type="RefSeq" id="WP_216713855.1">
    <property type="nucleotide sequence ID" value="NZ_JACVEL010000003.1"/>
</dbReference>
<dbReference type="Proteomes" id="UP000652681">
    <property type="component" value="Unassembled WGS sequence"/>
</dbReference>
<sequence length="108" mass="12635">MKKSIFSASPEGEQIRENWFRENAELLFYEFKRQSANLVFVCPKDSKGMIAAVLFLKFDVFKKVISDFPIVSLNESLSFIHSNIMMENSMVVICQENMKFSFYNLIEE</sequence>
<gene>
    <name evidence="1" type="ORF">H9Y05_06790</name>
</gene>
<evidence type="ECO:0000313" key="1">
    <source>
        <dbReference type="EMBL" id="MBC9812183.1"/>
    </source>
</evidence>
<proteinExistence type="predicted"/>
<comment type="caution">
    <text evidence="1">The sequence shown here is derived from an EMBL/GenBank/DDBJ whole genome shotgun (WGS) entry which is preliminary data.</text>
</comment>
<accession>A0A8J6PP72</accession>
<protein>
    <submittedName>
        <fullName evidence="1">Uncharacterized protein</fullName>
    </submittedName>
</protein>
<organism evidence="1 2">
    <name type="scientific">Taishania pollutisoli</name>
    <dbReference type="NCBI Taxonomy" id="2766479"/>
    <lineage>
        <taxon>Bacteria</taxon>
        <taxon>Pseudomonadati</taxon>
        <taxon>Bacteroidota</taxon>
        <taxon>Flavobacteriia</taxon>
        <taxon>Flavobacteriales</taxon>
        <taxon>Crocinitomicaceae</taxon>
        <taxon>Taishania</taxon>
    </lineage>
</organism>